<protein>
    <submittedName>
        <fullName evidence="2">Polysaccharide pyruvyl transferase family protein</fullName>
    </submittedName>
</protein>
<dbReference type="RefSeq" id="WP_380136833.1">
    <property type="nucleotide sequence ID" value="NZ_JBHLUI010000008.1"/>
</dbReference>
<proteinExistence type="predicted"/>
<feature type="domain" description="Polysaccharide pyruvyl transferase" evidence="1">
    <location>
        <begin position="58"/>
        <end position="282"/>
    </location>
</feature>
<dbReference type="EMBL" id="JBHMDM010000007">
    <property type="protein sequence ID" value="MFB9378518.1"/>
    <property type="molecule type" value="Genomic_DNA"/>
</dbReference>
<keyword evidence="3" id="KW-1185">Reference proteome</keyword>
<dbReference type="Proteomes" id="UP001589748">
    <property type="component" value="Unassembled WGS sequence"/>
</dbReference>
<sequence length="321" mass="35991">MTFVEQTRQTLLNSLAEVLPPSAEWTALDYPMHENCGDAALYLGLEAAAAHVGARVVRNLDRVSFRRHLLRPDTLAVFQAGGNWGGLYPTHHQLRMRFLAETKGRPAVQMPQSIEYADESRREELRRAVGEHGRFVLLVRDRRSFELARADYDCEVRLVPDLAFSLGPLTRRPATVARVVQRRTDREASRTGGAEETFDWLQVEPFSRTGLLLAATRRVNAQQRRTAAAPVATLTNRLCRSLARTSLDRAVSLLSRGETVITDRLHGHLISTLAGIPHVVVNDKFGKVKALYDTWTHASDLSRFAANWDEAFAMAEDLRVG</sequence>
<keyword evidence="2" id="KW-0808">Transferase</keyword>
<dbReference type="Pfam" id="PF04230">
    <property type="entry name" value="PS_pyruv_trans"/>
    <property type="match status" value="1"/>
</dbReference>
<organism evidence="2 3">
    <name type="scientific">Kineococcus gynurae</name>
    <dbReference type="NCBI Taxonomy" id="452979"/>
    <lineage>
        <taxon>Bacteria</taxon>
        <taxon>Bacillati</taxon>
        <taxon>Actinomycetota</taxon>
        <taxon>Actinomycetes</taxon>
        <taxon>Kineosporiales</taxon>
        <taxon>Kineosporiaceae</taxon>
        <taxon>Kineococcus</taxon>
    </lineage>
</organism>
<name>A0ABV5LWU4_9ACTN</name>
<evidence type="ECO:0000313" key="2">
    <source>
        <dbReference type="EMBL" id="MFB9378518.1"/>
    </source>
</evidence>
<dbReference type="GO" id="GO:0016740">
    <property type="term" value="F:transferase activity"/>
    <property type="evidence" value="ECO:0007669"/>
    <property type="project" value="UniProtKB-KW"/>
</dbReference>
<dbReference type="InterPro" id="IPR007345">
    <property type="entry name" value="Polysacch_pyruvyl_Trfase"/>
</dbReference>
<reference evidence="2 3" key="1">
    <citation type="submission" date="2024-09" db="EMBL/GenBank/DDBJ databases">
        <authorList>
            <person name="Sun Q."/>
            <person name="Mori K."/>
        </authorList>
    </citation>
    <scope>NUCLEOTIDE SEQUENCE [LARGE SCALE GENOMIC DNA]</scope>
    <source>
        <strain evidence="2 3">TISTR 1856</strain>
    </source>
</reference>
<evidence type="ECO:0000313" key="3">
    <source>
        <dbReference type="Proteomes" id="UP001589748"/>
    </source>
</evidence>
<comment type="caution">
    <text evidence="2">The sequence shown here is derived from an EMBL/GenBank/DDBJ whole genome shotgun (WGS) entry which is preliminary data.</text>
</comment>
<accession>A0ABV5LWU4</accession>
<evidence type="ECO:0000259" key="1">
    <source>
        <dbReference type="Pfam" id="PF04230"/>
    </source>
</evidence>
<gene>
    <name evidence="2" type="ORF">ACFFVI_16250</name>
</gene>